<keyword evidence="4" id="KW-1185">Reference proteome</keyword>
<dbReference type="InterPro" id="IPR050712">
    <property type="entry name" value="NAD(P)H-dep_reductase"/>
</dbReference>
<evidence type="ECO:0000256" key="1">
    <source>
        <dbReference type="ARBA" id="ARBA00009428"/>
    </source>
</evidence>
<comment type="caution">
    <text evidence="3">The sequence shown here is derived from an EMBL/GenBank/DDBJ whole genome shotgun (WGS) entry which is preliminary data.</text>
</comment>
<dbReference type="SUPFAM" id="SSF52218">
    <property type="entry name" value="Flavoproteins"/>
    <property type="match status" value="1"/>
</dbReference>
<protein>
    <submittedName>
        <fullName evidence="3">NADPH-dependent FMN reductase</fullName>
        <ecNumber evidence="3">1.-.-.-</ecNumber>
    </submittedName>
</protein>
<sequence length="182" mass="20111">MNIVTLVGSLRKNSFNMQVAKTMQERYKDKLNIQIPDIGALPHFNQDDELNPPQVVKDFKAAIANADGVIIITPEYNWSVPGVLKNALDWTSRVEQVFIGKPVMTLGATPGMMGTIRAQLHLRDILVAPGIQANILPPGANEILINTVHQKVDEQTGQFVDETTLSFLDSKIEAFVDFAKTN</sequence>
<evidence type="ECO:0000259" key="2">
    <source>
        <dbReference type="Pfam" id="PF03358"/>
    </source>
</evidence>
<dbReference type="InterPro" id="IPR005025">
    <property type="entry name" value="FMN_Rdtase-like_dom"/>
</dbReference>
<evidence type="ECO:0000313" key="3">
    <source>
        <dbReference type="EMBL" id="MFD1780625.1"/>
    </source>
</evidence>
<proteinExistence type="inferred from homology"/>
<organism evidence="3 4">
    <name type="scientific">Fredinandcohnia salidurans</name>
    <dbReference type="NCBI Taxonomy" id="2595041"/>
    <lineage>
        <taxon>Bacteria</taxon>
        <taxon>Bacillati</taxon>
        <taxon>Bacillota</taxon>
        <taxon>Bacilli</taxon>
        <taxon>Bacillales</taxon>
        <taxon>Bacillaceae</taxon>
        <taxon>Fredinandcohnia</taxon>
    </lineage>
</organism>
<reference evidence="4" key="1">
    <citation type="journal article" date="2019" name="Int. J. Syst. Evol. Microbiol.">
        <title>The Global Catalogue of Microorganisms (GCM) 10K type strain sequencing project: providing services to taxonomists for standard genome sequencing and annotation.</title>
        <authorList>
            <consortium name="The Broad Institute Genomics Platform"/>
            <consortium name="The Broad Institute Genome Sequencing Center for Infectious Disease"/>
            <person name="Wu L."/>
            <person name="Ma J."/>
        </authorList>
    </citation>
    <scope>NUCLEOTIDE SEQUENCE [LARGE SCALE GENOMIC DNA]</scope>
    <source>
        <strain evidence="4">CCUG 15531</strain>
    </source>
</reference>
<dbReference type="Gene3D" id="3.40.50.360">
    <property type="match status" value="1"/>
</dbReference>
<dbReference type="InterPro" id="IPR029039">
    <property type="entry name" value="Flavoprotein-like_sf"/>
</dbReference>
<evidence type="ECO:0000313" key="4">
    <source>
        <dbReference type="Proteomes" id="UP001597227"/>
    </source>
</evidence>
<dbReference type="Proteomes" id="UP001597227">
    <property type="component" value="Unassembled WGS sequence"/>
</dbReference>
<name>A0ABW4MUH7_9BACI</name>
<dbReference type="PANTHER" id="PTHR30543:SF21">
    <property type="entry name" value="NAD(P)H-DEPENDENT FMN REDUCTASE LOT6"/>
    <property type="match status" value="1"/>
</dbReference>
<comment type="similarity">
    <text evidence="1">Belongs to the azoreductase type 2 family.</text>
</comment>
<dbReference type="EMBL" id="JBHUEK010000026">
    <property type="protein sequence ID" value="MFD1780625.1"/>
    <property type="molecule type" value="Genomic_DNA"/>
</dbReference>
<dbReference type="RefSeq" id="WP_388040376.1">
    <property type="nucleotide sequence ID" value="NZ_JBHUEK010000026.1"/>
</dbReference>
<feature type="domain" description="NADPH-dependent FMN reductase-like" evidence="2">
    <location>
        <begin position="1"/>
        <end position="136"/>
    </location>
</feature>
<dbReference type="GO" id="GO:0016491">
    <property type="term" value="F:oxidoreductase activity"/>
    <property type="evidence" value="ECO:0007669"/>
    <property type="project" value="UniProtKB-KW"/>
</dbReference>
<dbReference type="Pfam" id="PF03358">
    <property type="entry name" value="FMN_red"/>
    <property type="match status" value="1"/>
</dbReference>
<accession>A0ABW4MUH7</accession>
<gene>
    <name evidence="3" type="ORF">ACFSFW_18320</name>
</gene>
<keyword evidence="3" id="KW-0560">Oxidoreductase</keyword>
<dbReference type="EC" id="1.-.-.-" evidence="3"/>
<dbReference type="PANTHER" id="PTHR30543">
    <property type="entry name" value="CHROMATE REDUCTASE"/>
    <property type="match status" value="1"/>
</dbReference>